<evidence type="ECO:0000256" key="2">
    <source>
        <dbReference type="ARBA" id="ARBA00022552"/>
    </source>
</evidence>
<dbReference type="PROSITE" id="PS01131">
    <property type="entry name" value="RRNA_A_DIMETH"/>
    <property type="match status" value="1"/>
</dbReference>
<feature type="domain" description="Ribosomal RNA adenine methylase transferase N-terminal" evidence="9">
    <location>
        <begin position="44"/>
        <end position="214"/>
    </location>
</feature>
<dbReference type="InterPro" id="IPR020598">
    <property type="entry name" value="rRNA_Ade_methylase_Trfase_N"/>
</dbReference>
<dbReference type="STRING" id="1802407.A3I40_00015"/>
<dbReference type="CDD" id="cd02440">
    <property type="entry name" value="AdoMet_MTases"/>
    <property type="match status" value="1"/>
</dbReference>
<dbReference type="NCBIfam" id="TIGR00755">
    <property type="entry name" value="ksgA"/>
    <property type="match status" value="1"/>
</dbReference>
<protein>
    <recommendedName>
        <fullName evidence="7">Ribosomal RNA small subunit methyltransferase A</fullName>
        <ecNumber evidence="7">2.1.1.182</ecNumber>
    </recommendedName>
    <alternativeName>
        <fullName evidence="7">16S rRNA (adenine(1518)-N(6)/adenine(1519)-N(6))-dimethyltransferase</fullName>
    </alternativeName>
    <alternativeName>
        <fullName evidence="7">16S rRNA dimethyladenosine transferase</fullName>
    </alternativeName>
    <alternativeName>
        <fullName evidence="7">16S rRNA dimethylase</fullName>
    </alternativeName>
    <alternativeName>
        <fullName evidence="7">S-adenosylmethionine-6-N', N'-adenosyl(rRNA) dimethyltransferase</fullName>
    </alternativeName>
</protein>
<comment type="function">
    <text evidence="7">Specifically dimethylates two adjacent adenosines (A1518 and A1519) in the loop of a conserved hairpin near the 3'-end of 16S rRNA in the 30S particle. May play a critical role in biogenesis of 30S subunits.</text>
</comment>
<feature type="binding site" evidence="7 8">
    <location>
        <position position="39"/>
    </location>
    <ligand>
        <name>S-adenosyl-L-methionine</name>
        <dbReference type="ChEBI" id="CHEBI:59789"/>
    </ligand>
</feature>
<feature type="binding site" evidence="7 8">
    <location>
        <position position="85"/>
    </location>
    <ligand>
        <name>S-adenosyl-L-methionine</name>
        <dbReference type="ChEBI" id="CHEBI:59789"/>
    </ligand>
</feature>
<dbReference type="SMART" id="SM00650">
    <property type="entry name" value="rADc"/>
    <property type="match status" value="1"/>
</dbReference>
<evidence type="ECO:0000256" key="6">
    <source>
        <dbReference type="ARBA" id="ARBA00022884"/>
    </source>
</evidence>
<keyword evidence="2 7" id="KW-0698">rRNA processing</keyword>
<dbReference type="InterPro" id="IPR020596">
    <property type="entry name" value="rRNA_Ade_Mease_Trfase_CS"/>
</dbReference>
<dbReference type="PROSITE" id="PS51689">
    <property type="entry name" value="SAM_RNA_A_N6_MT"/>
    <property type="match status" value="1"/>
</dbReference>
<dbReference type="Gene3D" id="1.10.8.100">
    <property type="entry name" value="Ribosomal RNA adenine dimethylase-like, domain 2"/>
    <property type="match status" value="1"/>
</dbReference>
<comment type="caution">
    <text evidence="7 8">Lacks conserved residue(s) required for the propagation of feature annotation.</text>
</comment>
<dbReference type="Pfam" id="PF00398">
    <property type="entry name" value="RrnaAD"/>
    <property type="match status" value="1"/>
</dbReference>
<evidence type="ECO:0000313" key="10">
    <source>
        <dbReference type="EMBL" id="OGL85642.1"/>
    </source>
</evidence>
<evidence type="ECO:0000256" key="1">
    <source>
        <dbReference type="ARBA" id="ARBA00022490"/>
    </source>
</evidence>
<name>A0A1F7V549_9BACT</name>
<evidence type="ECO:0000256" key="8">
    <source>
        <dbReference type="PROSITE-ProRule" id="PRU01026"/>
    </source>
</evidence>
<dbReference type="PANTHER" id="PTHR11727:SF7">
    <property type="entry name" value="DIMETHYLADENOSINE TRANSFERASE-RELATED"/>
    <property type="match status" value="1"/>
</dbReference>
<organism evidence="10 11">
    <name type="scientific">Candidatus Uhrbacteria bacterium RIFCSPLOWO2_02_FULL_48_12</name>
    <dbReference type="NCBI Taxonomy" id="1802407"/>
    <lineage>
        <taxon>Bacteria</taxon>
        <taxon>Candidatus Uhriibacteriota</taxon>
    </lineage>
</organism>
<comment type="similarity">
    <text evidence="7">Belongs to the class I-like SAM-binding methyltransferase superfamily. rRNA adenine N(6)-methyltransferase family. RsmA subfamily.</text>
</comment>
<dbReference type="HAMAP" id="MF_00607">
    <property type="entry name" value="16SrRNA_methyltr_A"/>
    <property type="match status" value="1"/>
</dbReference>
<dbReference type="Gene3D" id="3.40.50.150">
    <property type="entry name" value="Vaccinia Virus protein VP39"/>
    <property type="match status" value="1"/>
</dbReference>
<dbReference type="GO" id="GO:0052908">
    <property type="term" value="F:16S rRNA (adenine(1518)-N(6)/adenine(1519)-N(6))-dimethyltransferase activity"/>
    <property type="evidence" value="ECO:0007669"/>
    <property type="project" value="UniProtKB-EC"/>
</dbReference>
<comment type="catalytic activity">
    <reaction evidence="7">
        <text>adenosine(1518)/adenosine(1519) in 16S rRNA + 4 S-adenosyl-L-methionine = N(6)-dimethyladenosine(1518)/N(6)-dimethyladenosine(1519) in 16S rRNA + 4 S-adenosyl-L-homocysteine + 4 H(+)</text>
        <dbReference type="Rhea" id="RHEA:19609"/>
        <dbReference type="Rhea" id="RHEA-COMP:10232"/>
        <dbReference type="Rhea" id="RHEA-COMP:10233"/>
        <dbReference type="ChEBI" id="CHEBI:15378"/>
        <dbReference type="ChEBI" id="CHEBI:57856"/>
        <dbReference type="ChEBI" id="CHEBI:59789"/>
        <dbReference type="ChEBI" id="CHEBI:74411"/>
        <dbReference type="ChEBI" id="CHEBI:74493"/>
        <dbReference type="EC" id="2.1.1.182"/>
    </reaction>
</comment>
<dbReference type="PANTHER" id="PTHR11727">
    <property type="entry name" value="DIMETHYLADENOSINE TRANSFERASE"/>
    <property type="match status" value="1"/>
</dbReference>
<comment type="caution">
    <text evidence="10">The sequence shown here is derived from an EMBL/GenBank/DDBJ whole genome shotgun (WGS) entry which is preliminary data.</text>
</comment>
<dbReference type="EC" id="2.1.1.182" evidence="7"/>
<evidence type="ECO:0000259" key="9">
    <source>
        <dbReference type="SMART" id="SM00650"/>
    </source>
</evidence>
<sequence>MPKNSVMSKSIGGGGTANILKLIHGYRLKPKHRLGQNFLIDDSVYEDIIGAAKLSLDDVVLEIGAGLGTLTERLSPLVKQVIAVELDHKLAVILRRRLAQRVNIKIIEKNILAVPLTDFGVRRPYKVVANIPYNITGAFFKKFLTQDTQPAAMTVLVQREVGQRIVAKPGRMSLLALSVQLYATPVLVRPVSASSFYPSPQVNSVILNVLDIHSFPFADVDEKLFWRVARIGFAARRKQLHNNLSAGLRLTAVQAGAVLKEAGLAPKVRAEDLSVIDWSNLAKRLRFFVQNRAWDKI</sequence>
<evidence type="ECO:0000256" key="5">
    <source>
        <dbReference type="ARBA" id="ARBA00022691"/>
    </source>
</evidence>
<keyword evidence="4 7" id="KW-0808">Transferase</keyword>
<evidence type="ECO:0000256" key="7">
    <source>
        <dbReference type="HAMAP-Rule" id="MF_00607"/>
    </source>
</evidence>
<dbReference type="InterPro" id="IPR011530">
    <property type="entry name" value="rRNA_adenine_dimethylase"/>
</dbReference>
<feature type="binding site" evidence="7 8">
    <location>
        <position position="37"/>
    </location>
    <ligand>
        <name>S-adenosyl-L-methionine</name>
        <dbReference type="ChEBI" id="CHEBI:59789"/>
    </ligand>
</feature>
<keyword evidence="6 7" id="KW-0694">RNA-binding</keyword>
<comment type="subcellular location">
    <subcellularLocation>
        <location evidence="7">Cytoplasm</location>
    </subcellularLocation>
</comment>
<dbReference type="AlphaFoldDB" id="A0A1F7V549"/>
<accession>A0A1F7V549</accession>
<gene>
    <name evidence="7" type="primary">rsmA</name>
    <name evidence="7" type="synonym">ksgA</name>
    <name evidence="10" type="ORF">A3I40_00015</name>
</gene>
<feature type="binding site" evidence="7 8">
    <location>
        <position position="64"/>
    </location>
    <ligand>
        <name>S-adenosyl-L-methionine</name>
        <dbReference type="ChEBI" id="CHEBI:59789"/>
    </ligand>
</feature>
<keyword evidence="1 7" id="KW-0963">Cytoplasm</keyword>
<evidence type="ECO:0000313" key="11">
    <source>
        <dbReference type="Proteomes" id="UP000178723"/>
    </source>
</evidence>
<evidence type="ECO:0000256" key="3">
    <source>
        <dbReference type="ARBA" id="ARBA00022603"/>
    </source>
</evidence>
<reference evidence="10 11" key="1">
    <citation type="journal article" date="2016" name="Nat. Commun.">
        <title>Thousands of microbial genomes shed light on interconnected biogeochemical processes in an aquifer system.</title>
        <authorList>
            <person name="Anantharaman K."/>
            <person name="Brown C.T."/>
            <person name="Hug L.A."/>
            <person name="Sharon I."/>
            <person name="Castelle C.J."/>
            <person name="Probst A.J."/>
            <person name="Thomas B.C."/>
            <person name="Singh A."/>
            <person name="Wilkins M.J."/>
            <person name="Karaoz U."/>
            <person name="Brodie E.L."/>
            <person name="Williams K.H."/>
            <person name="Hubbard S.S."/>
            <person name="Banfield J.F."/>
        </authorList>
    </citation>
    <scope>NUCLEOTIDE SEQUENCE [LARGE SCALE GENOMIC DNA]</scope>
</reference>
<evidence type="ECO:0000256" key="4">
    <source>
        <dbReference type="ARBA" id="ARBA00022679"/>
    </source>
</evidence>
<dbReference type="InterPro" id="IPR023165">
    <property type="entry name" value="rRNA_Ade_diMease-like_C"/>
</dbReference>
<dbReference type="Proteomes" id="UP000178723">
    <property type="component" value="Unassembled WGS sequence"/>
</dbReference>
<dbReference type="EMBL" id="MGEP01000064">
    <property type="protein sequence ID" value="OGL85642.1"/>
    <property type="molecule type" value="Genomic_DNA"/>
</dbReference>
<feature type="binding site" evidence="7 8">
    <location>
        <position position="130"/>
    </location>
    <ligand>
        <name>S-adenosyl-L-methionine</name>
        <dbReference type="ChEBI" id="CHEBI:59789"/>
    </ligand>
</feature>
<dbReference type="GO" id="GO:0005829">
    <property type="term" value="C:cytosol"/>
    <property type="evidence" value="ECO:0007669"/>
    <property type="project" value="TreeGrafter"/>
</dbReference>
<dbReference type="InterPro" id="IPR029063">
    <property type="entry name" value="SAM-dependent_MTases_sf"/>
</dbReference>
<keyword evidence="3 7" id="KW-0489">Methyltransferase</keyword>
<dbReference type="GO" id="GO:0003723">
    <property type="term" value="F:RNA binding"/>
    <property type="evidence" value="ECO:0007669"/>
    <property type="project" value="UniProtKB-UniRule"/>
</dbReference>
<keyword evidence="5 7" id="KW-0949">S-adenosyl-L-methionine</keyword>
<dbReference type="SUPFAM" id="SSF53335">
    <property type="entry name" value="S-adenosyl-L-methionine-dependent methyltransferases"/>
    <property type="match status" value="1"/>
</dbReference>
<proteinExistence type="inferred from homology"/>
<dbReference type="InterPro" id="IPR001737">
    <property type="entry name" value="KsgA/Erm"/>
</dbReference>